<evidence type="ECO:0000256" key="5">
    <source>
        <dbReference type="ARBA" id="ARBA00023136"/>
    </source>
</evidence>
<feature type="region of interest" description="Disordered" evidence="6">
    <location>
        <begin position="1"/>
        <end position="25"/>
    </location>
</feature>
<organism evidence="8 9">
    <name type="scientific">Owenia fusiformis</name>
    <name type="common">Polychaete worm</name>
    <dbReference type="NCBI Taxonomy" id="6347"/>
    <lineage>
        <taxon>Eukaryota</taxon>
        <taxon>Metazoa</taxon>
        <taxon>Spiralia</taxon>
        <taxon>Lophotrochozoa</taxon>
        <taxon>Annelida</taxon>
        <taxon>Polychaeta</taxon>
        <taxon>Sedentaria</taxon>
        <taxon>Canalipalpata</taxon>
        <taxon>Sabellida</taxon>
        <taxon>Oweniida</taxon>
        <taxon>Oweniidae</taxon>
        <taxon>Owenia</taxon>
    </lineage>
</organism>
<comment type="subcellular location">
    <subcellularLocation>
        <location evidence="1">Membrane</location>
        <topology evidence="1">Multi-pass membrane protein</topology>
    </subcellularLocation>
</comment>
<dbReference type="OrthoDB" id="78663at2759"/>
<reference evidence="8" key="1">
    <citation type="submission" date="2022-03" db="EMBL/GenBank/DDBJ databases">
        <authorList>
            <person name="Martin C."/>
        </authorList>
    </citation>
    <scope>NUCLEOTIDE SEQUENCE</scope>
</reference>
<evidence type="ECO:0000256" key="7">
    <source>
        <dbReference type="SAM" id="Phobius"/>
    </source>
</evidence>
<evidence type="ECO:0000313" key="8">
    <source>
        <dbReference type="EMBL" id="CAH1781373.1"/>
    </source>
</evidence>
<evidence type="ECO:0000256" key="4">
    <source>
        <dbReference type="ARBA" id="ARBA00022989"/>
    </source>
</evidence>
<dbReference type="GO" id="GO:0016020">
    <property type="term" value="C:membrane"/>
    <property type="evidence" value="ECO:0007669"/>
    <property type="project" value="UniProtKB-SubCell"/>
</dbReference>
<dbReference type="EMBL" id="CAIIXF020000004">
    <property type="protein sequence ID" value="CAH1781373.1"/>
    <property type="molecule type" value="Genomic_DNA"/>
</dbReference>
<dbReference type="PANTHER" id="PTHR19444">
    <property type="entry name" value="UNC-93 RELATED"/>
    <property type="match status" value="1"/>
</dbReference>
<comment type="caution">
    <text evidence="8">The sequence shown here is derived from an EMBL/GenBank/DDBJ whole genome shotgun (WGS) entry which is preliminary data.</text>
</comment>
<comment type="similarity">
    <text evidence="2">Belongs to the unc-93 family.</text>
</comment>
<feature type="transmembrane region" description="Helical" evidence="7">
    <location>
        <begin position="476"/>
        <end position="509"/>
    </location>
</feature>
<name>A0A8J1Y119_OWEFU</name>
<evidence type="ECO:0000256" key="3">
    <source>
        <dbReference type="ARBA" id="ARBA00022692"/>
    </source>
</evidence>
<dbReference type="InterPro" id="IPR036259">
    <property type="entry name" value="MFS_trans_sf"/>
</dbReference>
<accession>A0A8J1Y119</accession>
<keyword evidence="4 7" id="KW-1133">Transmembrane helix</keyword>
<dbReference type="AlphaFoldDB" id="A0A8J1Y119"/>
<dbReference type="SUPFAM" id="SSF103473">
    <property type="entry name" value="MFS general substrate transporter"/>
    <property type="match status" value="1"/>
</dbReference>
<keyword evidence="9" id="KW-1185">Reference proteome</keyword>
<dbReference type="InterPro" id="IPR010291">
    <property type="entry name" value="Ion_channel_UNC-93"/>
</dbReference>
<dbReference type="PANTHER" id="PTHR19444:SF13">
    <property type="entry name" value="PROTEIN UNC-93 HOMOLOG A"/>
    <property type="match status" value="1"/>
</dbReference>
<dbReference type="InterPro" id="IPR051951">
    <property type="entry name" value="UNC-93_regulatory"/>
</dbReference>
<feature type="transmembrane region" description="Helical" evidence="7">
    <location>
        <begin position="127"/>
        <end position="145"/>
    </location>
</feature>
<dbReference type="Gene3D" id="1.20.1250.20">
    <property type="entry name" value="MFS general substrate transporter like domains"/>
    <property type="match status" value="2"/>
</dbReference>
<protein>
    <submittedName>
        <fullName evidence="8">Uncharacterized protein</fullName>
    </submittedName>
</protein>
<keyword evidence="3 7" id="KW-0812">Transmembrane</keyword>
<feature type="transmembrane region" description="Helical" evidence="7">
    <location>
        <begin position="68"/>
        <end position="90"/>
    </location>
</feature>
<proteinExistence type="inferred from homology"/>
<feature type="transmembrane region" description="Helical" evidence="7">
    <location>
        <begin position="401"/>
        <end position="421"/>
    </location>
</feature>
<feature type="transmembrane region" description="Helical" evidence="7">
    <location>
        <begin position="372"/>
        <end position="395"/>
    </location>
</feature>
<dbReference type="Pfam" id="PF05978">
    <property type="entry name" value="UNC-93"/>
    <property type="match status" value="1"/>
</dbReference>
<feature type="transmembrane region" description="Helical" evidence="7">
    <location>
        <begin position="102"/>
        <end position="120"/>
    </location>
</feature>
<dbReference type="Proteomes" id="UP000749559">
    <property type="component" value="Unassembled WGS sequence"/>
</dbReference>
<evidence type="ECO:0000256" key="1">
    <source>
        <dbReference type="ARBA" id="ARBA00004141"/>
    </source>
</evidence>
<gene>
    <name evidence="8" type="ORF">OFUS_LOCUS7957</name>
</gene>
<sequence length="559" mass="62067">MPSYDDEDLNGYKGRNIYKPSDAKDGVSMERLAMMNNGNNNEKELPKIKTKAEEAKEDKRHNLSKRRILKNIVLISLGILFLFAGIGSLAMLQSSLNEELGVIGLSVNFATVIICCMFLPPMVISKMGCKWTMVFSLIGFLMWMASNMYPVWWVIIPCSFVMGVCWGPLWTAQCTYFTESAGIYADITGEDADTVIAKFFGIFFMMFQSGPIWGNLISSSILSQGMMPPEEPLTNSSMNATVETEDPYAFCGAKMCPMAAPSLPEIITNVTSNVTMEDAPLHAIDIKLVLLLVGIDVALGIIGMLIIAFAVDKLDAPPEKFSMKIVKAVGKQMCTKRQLLLVPLTMYVGIEQAFMIAEYTRAYTGCALGIHMIGYSIMCFGIVGAVVSLASGFVVERLGRIVVMAAGLAMHGVLLLTFLLWSPHPDQAYLFFIFPALWAFGDSIWQAQINALYGAIFAEDSDAAFSNYRMWESLGFIIAYIYSALLCVYVKIYIVMAVLVVGFVCYLIVEIGYRKEQKNLENKENDKQRLDDIGRAEYARITQVQTEKFVGNPDRESVI</sequence>
<keyword evidence="5 7" id="KW-0472">Membrane</keyword>
<evidence type="ECO:0000313" key="9">
    <source>
        <dbReference type="Proteomes" id="UP000749559"/>
    </source>
</evidence>
<feature type="transmembrane region" description="Helical" evidence="7">
    <location>
        <begin position="288"/>
        <end position="311"/>
    </location>
</feature>
<evidence type="ECO:0000256" key="6">
    <source>
        <dbReference type="SAM" id="MobiDB-lite"/>
    </source>
</evidence>
<evidence type="ECO:0000256" key="2">
    <source>
        <dbReference type="ARBA" id="ARBA00009172"/>
    </source>
</evidence>